<reference evidence="1 2" key="1">
    <citation type="submission" date="2017-11" db="EMBL/GenBank/DDBJ databases">
        <title>Draft Genome Sequence of Lactobacillus curieae NBRC 111893 isolated from Koso, a Japanese sugar-Vegetable Fermented Beverage.</title>
        <authorList>
            <person name="Chiou T.Y."/>
            <person name="Oshima K."/>
            <person name="Suda W."/>
            <person name="Hattori M."/>
            <person name="Takahashi T."/>
        </authorList>
    </citation>
    <scope>NUCLEOTIDE SEQUENCE [LARGE SCALE GENOMIC DNA]</scope>
    <source>
        <strain evidence="1 2">NBRC111893</strain>
    </source>
</reference>
<dbReference type="RefSeq" id="WP_369689733.1">
    <property type="nucleotide sequence ID" value="NZ_BEXA01000005.1"/>
</dbReference>
<dbReference type="SUPFAM" id="SSF159121">
    <property type="entry name" value="BC4932-like"/>
    <property type="match status" value="1"/>
</dbReference>
<gene>
    <name evidence="1" type="ORF">NBRC111893_2104</name>
</gene>
<dbReference type="Proteomes" id="UP000286974">
    <property type="component" value="Unassembled WGS sequence"/>
</dbReference>
<dbReference type="Pfam" id="PF06486">
    <property type="entry name" value="DUF1093"/>
    <property type="match status" value="1"/>
</dbReference>
<dbReference type="AlphaFoldDB" id="A0A401FNW4"/>
<evidence type="ECO:0000313" key="1">
    <source>
        <dbReference type="EMBL" id="GAY73958.1"/>
    </source>
</evidence>
<dbReference type="EMBL" id="BEXA01000005">
    <property type="protein sequence ID" value="GAY73958.1"/>
    <property type="molecule type" value="Genomic_DNA"/>
</dbReference>
<evidence type="ECO:0000313" key="2">
    <source>
        <dbReference type="Proteomes" id="UP000286974"/>
    </source>
</evidence>
<keyword evidence="2" id="KW-1185">Reference proteome</keyword>
<protein>
    <submittedName>
        <fullName evidence="1">Uncharacterized protein</fullName>
    </submittedName>
</protein>
<comment type="caution">
    <text evidence="1">The sequence shown here is derived from an EMBL/GenBank/DDBJ whole genome shotgun (WGS) entry which is preliminary data.</text>
</comment>
<dbReference type="InterPro" id="IPR036166">
    <property type="entry name" value="YxeA-like_sf"/>
</dbReference>
<dbReference type="Gene3D" id="2.40.50.480">
    <property type="match status" value="1"/>
</dbReference>
<sequence>MKFTSGPITRPLKMGAYLKVSYNEKRSQVISWEKVNKNDVPTKALAKLQ</sequence>
<accession>A0A401FNW4</accession>
<proteinExistence type="predicted"/>
<organism evidence="1 2">
    <name type="scientific">Lentilactobacillus kosonis</name>
    <dbReference type="NCBI Taxonomy" id="2810561"/>
    <lineage>
        <taxon>Bacteria</taxon>
        <taxon>Bacillati</taxon>
        <taxon>Bacillota</taxon>
        <taxon>Bacilli</taxon>
        <taxon>Lactobacillales</taxon>
        <taxon>Lactobacillaceae</taxon>
        <taxon>Lentilactobacillus</taxon>
    </lineage>
</organism>
<dbReference type="InterPro" id="IPR006542">
    <property type="entry name" value="DUF1093"/>
</dbReference>
<name>A0A401FNW4_9LACO</name>